<dbReference type="Pfam" id="PF20703">
    <property type="entry name" value="nSTAND1"/>
    <property type="match status" value="1"/>
</dbReference>
<proteinExistence type="predicted"/>
<dbReference type="SUPFAM" id="SSF52540">
    <property type="entry name" value="P-loop containing nucleoside triphosphate hydrolases"/>
    <property type="match status" value="1"/>
</dbReference>
<feature type="domain" description="HTH cro/C1-type" evidence="2">
    <location>
        <begin position="21"/>
        <end position="77"/>
    </location>
</feature>
<name>A0ABW5HXB3_9PSEU</name>
<reference evidence="4" key="1">
    <citation type="journal article" date="2019" name="Int. J. Syst. Evol. Microbiol.">
        <title>The Global Catalogue of Microorganisms (GCM) 10K type strain sequencing project: providing services to taxonomists for standard genome sequencing and annotation.</title>
        <authorList>
            <consortium name="The Broad Institute Genomics Platform"/>
            <consortium name="The Broad Institute Genome Sequencing Center for Infectious Disease"/>
            <person name="Wu L."/>
            <person name="Ma J."/>
        </authorList>
    </citation>
    <scope>NUCLEOTIDE SEQUENCE [LARGE SCALE GENOMIC DNA]</scope>
    <source>
        <strain evidence="4">CGMCC 4.7638</strain>
    </source>
</reference>
<organism evidence="3 4">
    <name type="scientific">Amycolatopsis albidoflavus</name>
    <dbReference type="NCBI Taxonomy" id="102226"/>
    <lineage>
        <taxon>Bacteria</taxon>
        <taxon>Bacillati</taxon>
        <taxon>Actinomycetota</taxon>
        <taxon>Actinomycetes</taxon>
        <taxon>Pseudonocardiales</taxon>
        <taxon>Pseudonocardiaceae</taxon>
        <taxon>Amycolatopsis</taxon>
    </lineage>
</organism>
<dbReference type="InterPro" id="IPR027417">
    <property type="entry name" value="P-loop_NTPase"/>
</dbReference>
<comment type="caution">
    <text evidence="3">The sequence shown here is derived from an EMBL/GenBank/DDBJ whole genome shotgun (WGS) entry which is preliminary data.</text>
</comment>
<sequence length="668" mass="72164">MARSERPLEAVDDVVVQFAADLRELRQKAGNPPYRELGRRAHYSAGTLSDAAAGRKLPSLAVALAYVRACEGDADAWEKRWREVSARLAAEAEPPRETGQDPPYVGLAAFQASDAARFFGRETLVEDLTARVARQRFLAVFGASGVGKSSLLRAGLIAQVRAARPVVLITPGRHPIEECAVRLANLANDTAVSLQAELTTEPNALHLRVRQALADRPDDVDLLLVVDQFEEAFTLCADPAERSGFIELLLTAAQAPNSRTRVVLGVRTDFYTQCARHARLVEALRDAQLLVGPMSTDELRRAITLPASRAGYTVEGALLAAIAADSAGQAGALPLVSHALLETWRRRRGTTLTLSGYDAVGGIRHALAHTAEAVYGSLDPAQQQLAKHLLLRLTALGEDTDDTARRIARDELPSDDRDIDTVLEAFACARLILLDNNTVEISHEALITSWPRLGGWLAEDREGLRTHRRLTESAEAWISLGRDPTALYRGPRLAHARAWAESNGPALNTREEEFLTASATAEAENEAAHRRRARRTRQLLAALVLLAAATVTATVLAIRGQAPAPGPAPASAEDTDQPAPAAPTAPCDPRQDVVTIYTDHGNRCFAGSGTLAVVHEVQQVCAGSAPVSVLWSSGNVRNQTTAAEARKCLDFKDTPGDTWIHRIRIDRP</sequence>
<dbReference type="InterPro" id="IPR001387">
    <property type="entry name" value="Cro/C1-type_HTH"/>
</dbReference>
<accession>A0ABW5HXB3</accession>
<dbReference type="InterPro" id="IPR049052">
    <property type="entry name" value="nSTAND1"/>
</dbReference>
<dbReference type="CDD" id="cd00093">
    <property type="entry name" value="HTH_XRE"/>
    <property type="match status" value="1"/>
</dbReference>
<dbReference type="InterPro" id="IPR015791">
    <property type="entry name" value="Antimic/Inh_G_crystallin-like"/>
</dbReference>
<feature type="region of interest" description="Disordered" evidence="1">
    <location>
        <begin position="563"/>
        <end position="589"/>
    </location>
</feature>
<dbReference type="Pfam" id="PF13560">
    <property type="entry name" value="HTH_31"/>
    <property type="match status" value="1"/>
</dbReference>
<dbReference type="EMBL" id="JBHUKQ010000010">
    <property type="protein sequence ID" value="MFD2481215.1"/>
    <property type="molecule type" value="Genomic_DNA"/>
</dbReference>
<evidence type="ECO:0000313" key="4">
    <source>
        <dbReference type="Proteomes" id="UP001597542"/>
    </source>
</evidence>
<gene>
    <name evidence="3" type="ORF">ACFSUT_13100</name>
</gene>
<dbReference type="Gene3D" id="2.60.20.30">
    <property type="match status" value="1"/>
</dbReference>
<keyword evidence="4" id="KW-1185">Reference proteome</keyword>
<protein>
    <submittedName>
        <fullName evidence="3">Helix-turn-helix domain-containing protein</fullName>
    </submittedName>
</protein>
<evidence type="ECO:0000256" key="1">
    <source>
        <dbReference type="SAM" id="MobiDB-lite"/>
    </source>
</evidence>
<evidence type="ECO:0000259" key="2">
    <source>
        <dbReference type="SMART" id="SM00530"/>
    </source>
</evidence>
<dbReference type="SMART" id="SM00530">
    <property type="entry name" value="HTH_XRE"/>
    <property type="match status" value="1"/>
</dbReference>
<dbReference type="Proteomes" id="UP001597542">
    <property type="component" value="Unassembled WGS sequence"/>
</dbReference>
<dbReference type="Gene3D" id="3.40.50.300">
    <property type="entry name" value="P-loop containing nucleotide triphosphate hydrolases"/>
    <property type="match status" value="1"/>
</dbReference>
<evidence type="ECO:0000313" key="3">
    <source>
        <dbReference type="EMBL" id="MFD2481215.1"/>
    </source>
</evidence>
<dbReference type="RefSeq" id="WP_344274435.1">
    <property type="nucleotide sequence ID" value="NZ_BAAAHV010000011.1"/>
</dbReference>